<evidence type="ECO:0000313" key="3">
    <source>
        <dbReference type="Proteomes" id="UP001152484"/>
    </source>
</evidence>
<dbReference type="Proteomes" id="UP001152484">
    <property type="component" value="Unassembled WGS sequence"/>
</dbReference>
<keyword evidence="1" id="KW-0472">Membrane</keyword>
<name>A0A9P0ZWC1_CUSEU</name>
<dbReference type="EMBL" id="CAMAPE010000065">
    <property type="protein sequence ID" value="CAH9114602.1"/>
    <property type="molecule type" value="Genomic_DNA"/>
</dbReference>
<keyword evidence="1" id="KW-1133">Transmembrane helix</keyword>
<sequence length="121" mass="14269">MLCSLKFYLSCEMTIYLQMMTLPHMPYGESNLIRTPVRLETSYSGWPKRGGPFTGFDPPFRPTWLYLLIPCFVLLLGWVIVDLLGYICHESIYSFIIEQITKIKQVTMLWYYLRPLKLCQS</sequence>
<reference evidence="2" key="1">
    <citation type="submission" date="2022-07" db="EMBL/GenBank/DDBJ databases">
        <authorList>
            <person name="Macas J."/>
            <person name="Novak P."/>
            <person name="Neumann P."/>
        </authorList>
    </citation>
    <scope>NUCLEOTIDE SEQUENCE</scope>
</reference>
<keyword evidence="3" id="KW-1185">Reference proteome</keyword>
<evidence type="ECO:0000256" key="1">
    <source>
        <dbReference type="SAM" id="Phobius"/>
    </source>
</evidence>
<keyword evidence="1" id="KW-0812">Transmembrane</keyword>
<protein>
    <submittedName>
        <fullName evidence="2">Uncharacterized protein</fullName>
    </submittedName>
</protein>
<organism evidence="2 3">
    <name type="scientific">Cuscuta europaea</name>
    <name type="common">European dodder</name>
    <dbReference type="NCBI Taxonomy" id="41803"/>
    <lineage>
        <taxon>Eukaryota</taxon>
        <taxon>Viridiplantae</taxon>
        <taxon>Streptophyta</taxon>
        <taxon>Embryophyta</taxon>
        <taxon>Tracheophyta</taxon>
        <taxon>Spermatophyta</taxon>
        <taxon>Magnoliopsida</taxon>
        <taxon>eudicotyledons</taxon>
        <taxon>Gunneridae</taxon>
        <taxon>Pentapetalae</taxon>
        <taxon>asterids</taxon>
        <taxon>lamiids</taxon>
        <taxon>Solanales</taxon>
        <taxon>Convolvulaceae</taxon>
        <taxon>Cuscuteae</taxon>
        <taxon>Cuscuta</taxon>
        <taxon>Cuscuta subgen. Cuscuta</taxon>
    </lineage>
</organism>
<feature type="transmembrane region" description="Helical" evidence="1">
    <location>
        <begin position="64"/>
        <end position="87"/>
    </location>
</feature>
<evidence type="ECO:0000313" key="2">
    <source>
        <dbReference type="EMBL" id="CAH9114602.1"/>
    </source>
</evidence>
<accession>A0A9P0ZWC1</accession>
<proteinExistence type="predicted"/>
<gene>
    <name evidence="2" type="ORF">CEURO_LOCUS20451</name>
</gene>
<dbReference type="AlphaFoldDB" id="A0A9P0ZWC1"/>
<comment type="caution">
    <text evidence="2">The sequence shown here is derived from an EMBL/GenBank/DDBJ whole genome shotgun (WGS) entry which is preliminary data.</text>
</comment>